<keyword evidence="5" id="KW-1185">Reference proteome</keyword>
<dbReference type="InterPro" id="IPR054722">
    <property type="entry name" value="PolX-like_BBD"/>
</dbReference>
<evidence type="ECO:0000313" key="5">
    <source>
        <dbReference type="Proteomes" id="UP000834106"/>
    </source>
</evidence>
<dbReference type="Pfam" id="PF22936">
    <property type="entry name" value="Pol_BBD"/>
    <property type="match status" value="1"/>
</dbReference>
<dbReference type="InterPro" id="IPR013103">
    <property type="entry name" value="RVT_2"/>
</dbReference>
<evidence type="ECO:0000313" key="4">
    <source>
        <dbReference type="EMBL" id="CAI9771120.1"/>
    </source>
</evidence>
<evidence type="ECO:0008006" key="6">
    <source>
        <dbReference type="Google" id="ProtNLM"/>
    </source>
</evidence>
<organism evidence="4 5">
    <name type="scientific">Fraxinus pennsylvanica</name>
    <dbReference type="NCBI Taxonomy" id="56036"/>
    <lineage>
        <taxon>Eukaryota</taxon>
        <taxon>Viridiplantae</taxon>
        <taxon>Streptophyta</taxon>
        <taxon>Embryophyta</taxon>
        <taxon>Tracheophyta</taxon>
        <taxon>Spermatophyta</taxon>
        <taxon>Magnoliopsida</taxon>
        <taxon>eudicotyledons</taxon>
        <taxon>Gunneridae</taxon>
        <taxon>Pentapetalae</taxon>
        <taxon>asterids</taxon>
        <taxon>lamiids</taxon>
        <taxon>Lamiales</taxon>
        <taxon>Oleaceae</taxon>
        <taxon>Oleeae</taxon>
        <taxon>Fraxinus</taxon>
    </lineage>
</organism>
<proteinExistence type="predicted"/>
<dbReference type="InterPro" id="IPR057670">
    <property type="entry name" value="SH3_retrovirus"/>
</dbReference>
<accession>A0AAD1ZPZ0</accession>
<dbReference type="EMBL" id="OU503046">
    <property type="protein sequence ID" value="CAI9771120.1"/>
    <property type="molecule type" value="Genomic_DNA"/>
</dbReference>
<sequence length="544" mass="62989">MFLYLSDYVIRKVGETKTVVELWTALEKQYLNKSLPNKCFLWILFFSFKFDPSLNTEENMDRFNRITQDLTNCGEKISDDQKVVGLLNALGDKYKDIRNALEYGKSDLTIEIIHNSLLTEELGLKSEYKEAFHVEDLGRSFHMTPNVDNLSDYSDLDEGSVKLGNDEVYHVKGIDNVFLKFKNDYSYLRTFGCAAYAHHTDSKLDLRSLKGVCLGYGEGIKGYKLWLRDVRGCKMITSRSVIFNEERLVMIQFEVEPHEVEPQNASDVEIIEDYQHLEPANDLQDYQLAKDREMREIRPPSRYQYADFVTEQSEPNLFDTEPVFYDEAVSCKESPKCIDAIEDEMNSLYKNQTWILVEKPIECKVIDCKWVYKIKEGDDKTNRRYKARLVVKGFTQREEIDYTEVVKRFSLHVAKPVSLPLSSSMKLSIDQSPKSENEHKRMMNVPYSNAVGFVMYVMVCSRPDIAYAMSVLSRFISNPGELHWQCMEILIKYLKGTSQLGLMFKTDKNGLKLKGYVDSDYAGNPDNMKSTTAYFYVMNDTCIS</sequence>
<name>A0AAD1ZPZ0_9LAMI</name>
<reference evidence="4" key="1">
    <citation type="submission" date="2023-05" db="EMBL/GenBank/DDBJ databases">
        <authorList>
            <person name="Huff M."/>
        </authorList>
    </citation>
    <scope>NUCLEOTIDE SEQUENCE</scope>
</reference>
<feature type="domain" description="Retrovirus-related Pol polyprotein from transposon TNT 1-94-like beta-barrel" evidence="2">
    <location>
        <begin position="136"/>
        <end position="186"/>
    </location>
</feature>
<dbReference type="Proteomes" id="UP000834106">
    <property type="component" value="Chromosome 11"/>
</dbReference>
<dbReference type="AlphaFoldDB" id="A0AAD1ZPZ0"/>
<feature type="domain" description="Reverse transcriptase Ty1/copia-type" evidence="1">
    <location>
        <begin position="351"/>
        <end position="406"/>
    </location>
</feature>
<dbReference type="Pfam" id="PF25597">
    <property type="entry name" value="SH3_retrovirus"/>
    <property type="match status" value="1"/>
</dbReference>
<protein>
    <recommendedName>
        <fullName evidence="6">Reverse transcriptase Ty1/copia-type domain-containing protein</fullName>
    </recommendedName>
</protein>
<dbReference type="PANTHER" id="PTHR11439">
    <property type="entry name" value="GAG-POL-RELATED RETROTRANSPOSON"/>
    <property type="match status" value="1"/>
</dbReference>
<feature type="domain" description="Retroviral polymerase SH3-like" evidence="3">
    <location>
        <begin position="193"/>
        <end position="247"/>
    </location>
</feature>
<dbReference type="PANTHER" id="PTHR11439:SF467">
    <property type="entry name" value="INTEGRASE CATALYTIC DOMAIN-CONTAINING PROTEIN"/>
    <property type="match status" value="1"/>
</dbReference>
<evidence type="ECO:0000259" key="2">
    <source>
        <dbReference type="Pfam" id="PF22936"/>
    </source>
</evidence>
<evidence type="ECO:0000259" key="3">
    <source>
        <dbReference type="Pfam" id="PF25597"/>
    </source>
</evidence>
<dbReference type="Pfam" id="PF07727">
    <property type="entry name" value="RVT_2"/>
    <property type="match status" value="1"/>
</dbReference>
<dbReference type="Pfam" id="PF14223">
    <property type="entry name" value="Retrotran_gag_2"/>
    <property type="match status" value="1"/>
</dbReference>
<gene>
    <name evidence="4" type="ORF">FPE_LOCUS18550</name>
</gene>
<evidence type="ECO:0000259" key="1">
    <source>
        <dbReference type="Pfam" id="PF07727"/>
    </source>
</evidence>